<sequence length="79" mass="8387">MAVLKQKQTTKTTPLTVRIASELHAQVQALQRDADAAGFIFDLADLCEKALAAAVKSARAELANAGVERAAHDRQQATA</sequence>
<evidence type="ECO:0000313" key="1">
    <source>
        <dbReference type="EMBL" id="CBH96507.1"/>
    </source>
</evidence>
<protein>
    <submittedName>
        <fullName evidence="1">Uncharacterized protein</fullName>
    </submittedName>
</protein>
<gene>
    <name evidence="1" type="ORF">CARN2_1366</name>
</gene>
<organism evidence="1">
    <name type="scientific">mine drainage metagenome</name>
    <dbReference type="NCBI Taxonomy" id="410659"/>
    <lineage>
        <taxon>unclassified sequences</taxon>
        <taxon>metagenomes</taxon>
        <taxon>ecological metagenomes</taxon>
    </lineage>
</organism>
<name>E6PNK5_9ZZZZ</name>
<dbReference type="EMBL" id="CABM01000027">
    <property type="protein sequence ID" value="CBH96507.1"/>
    <property type="molecule type" value="Genomic_DNA"/>
</dbReference>
<comment type="caution">
    <text evidence="1">The sequence shown here is derived from an EMBL/GenBank/DDBJ whole genome shotgun (WGS) entry which is preliminary data.</text>
</comment>
<accession>E6PNK5</accession>
<proteinExistence type="predicted"/>
<dbReference type="AlphaFoldDB" id="E6PNK5"/>
<reference evidence="1" key="1">
    <citation type="submission" date="2009-10" db="EMBL/GenBank/DDBJ databases">
        <title>Diversity of trophic interactions inside an arsenic-rich microbial ecosystem.</title>
        <authorList>
            <person name="Bertin P.N."/>
            <person name="Heinrich-Salmeron A."/>
            <person name="Pelletier E."/>
            <person name="Goulhen-Chollet F."/>
            <person name="Arsene-Ploetze F."/>
            <person name="Gallien S."/>
            <person name="Calteau A."/>
            <person name="Vallenet D."/>
            <person name="Casiot C."/>
            <person name="Chane-Woon-Ming B."/>
            <person name="Giloteaux L."/>
            <person name="Barakat M."/>
            <person name="Bonnefoy V."/>
            <person name="Bruneel O."/>
            <person name="Chandler M."/>
            <person name="Cleiss J."/>
            <person name="Duran R."/>
            <person name="Elbaz-Poulichet F."/>
            <person name="Fonknechten N."/>
            <person name="Lauga B."/>
            <person name="Mornico D."/>
            <person name="Ortet P."/>
            <person name="Schaeffer C."/>
            <person name="Siguier P."/>
            <person name="Alexander Thil Smith A."/>
            <person name="Van Dorsselaer A."/>
            <person name="Weissenbach J."/>
            <person name="Medigue C."/>
            <person name="Le Paslier D."/>
        </authorList>
    </citation>
    <scope>NUCLEOTIDE SEQUENCE</scope>
</reference>